<proteinExistence type="predicted"/>
<evidence type="ECO:0000256" key="2">
    <source>
        <dbReference type="ARBA" id="ARBA00022475"/>
    </source>
</evidence>
<name>A0AAP5URT3_9BURK</name>
<feature type="transmembrane region" description="Helical" evidence="6">
    <location>
        <begin position="70"/>
        <end position="90"/>
    </location>
</feature>
<keyword evidence="4 6" id="KW-1133">Transmembrane helix</keyword>
<dbReference type="PANTHER" id="PTHR30482:SF17">
    <property type="entry name" value="ABC TRANSPORTER ATP-BINDING PROTEIN"/>
    <property type="match status" value="1"/>
</dbReference>
<dbReference type="PANTHER" id="PTHR30482">
    <property type="entry name" value="HIGH-AFFINITY BRANCHED-CHAIN AMINO ACID TRANSPORT SYSTEM PERMEASE"/>
    <property type="match status" value="1"/>
</dbReference>
<feature type="transmembrane region" description="Helical" evidence="6">
    <location>
        <begin position="388"/>
        <end position="409"/>
    </location>
</feature>
<feature type="transmembrane region" description="Helical" evidence="6">
    <location>
        <begin position="339"/>
        <end position="362"/>
    </location>
</feature>
<keyword evidence="2" id="KW-1003">Cell membrane</keyword>
<evidence type="ECO:0000256" key="4">
    <source>
        <dbReference type="ARBA" id="ARBA00022989"/>
    </source>
</evidence>
<evidence type="ECO:0000313" key="8">
    <source>
        <dbReference type="Proteomes" id="UP001246473"/>
    </source>
</evidence>
<evidence type="ECO:0000256" key="6">
    <source>
        <dbReference type="SAM" id="Phobius"/>
    </source>
</evidence>
<dbReference type="GO" id="GO:0005886">
    <property type="term" value="C:plasma membrane"/>
    <property type="evidence" value="ECO:0007669"/>
    <property type="project" value="UniProtKB-SubCell"/>
</dbReference>
<dbReference type="RefSeq" id="WP_106351572.1">
    <property type="nucleotide sequence ID" value="NZ_JANSLM010000001.1"/>
</dbReference>
<sequence length="429" mass="44750">MREPLEQVATPAASTHSAARSFAPWLALVLFLAVPPFVWPQSWLLAYLAQTATMIVFALSYNLLLGETGLLSFGHAAYSGLGALIAAQVFNRVGVPLVLLPLIGGLGGALCGIVFGFVSTRRAGTAFAMITLGIGELVAAAAWTLPDWFGGEAGVPIDRTSGPMLASWNFGPAREAYALIALWCVLASVAMFALSRTPFMRLANAVRDNPARAAAIGCYPRRIRYGLVVMSAFFAGIAGTLGLINVELVSTESVGMMRSGAVLIATVIGGTGAFFGPVAGAIILTFFSVAVASVTRAWLFYLGLFFIAVVVSSPDGIAGFVQRHSARVAAYGWRACGKAYLWGAASAVLWTLAVVLAVQWAYAVQFGADDGTSFSVAGVPLETGSPHLWLGVVVFMLAAPGALAARYAIRAQARLAVRSVVTPIAGGAR</sequence>
<evidence type="ECO:0000256" key="1">
    <source>
        <dbReference type="ARBA" id="ARBA00004651"/>
    </source>
</evidence>
<dbReference type="Proteomes" id="UP001246473">
    <property type="component" value="Unassembled WGS sequence"/>
</dbReference>
<dbReference type="Pfam" id="PF02653">
    <property type="entry name" value="BPD_transp_2"/>
    <property type="match status" value="1"/>
</dbReference>
<feature type="transmembrane region" description="Helical" evidence="6">
    <location>
        <begin position="44"/>
        <end position="63"/>
    </location>
</feature>
<feature type="transmembrane region" description="Helical" evidence="6">
    <location>
        <begin position="21"/>
        <end position="38"/>
    </location>
</feature>
<gene>
    <name evidence="7" type="ORF">ParKJ_02180</name>
</gene>
<keyword evidence="5 6" id="KW-0472">Membrane</keyword>
<dbReference type="InterPro" id="IPR001851">
    <property type="entry name" value="ABC_transp_permease"/>
</dbReference>
<feature type="transmembrane region" description="Helical" evidence="6">
    <location>
        <begin position="298"/>
        <end position="318"/>
    </location>
</feature>
<feature type="transmembrane region" description="Helical" evidence="6">
    <location>
        <begin position="176"/>
        <end position="194"/>
    </location>
</feature>
<keyword evidence="3 6" id="KW-0812">Transmembrane</keyword>
<accession>A0AAP5URT3</accession>
<dbReference type="InterPro" id="IPR043428">
    <property type="entry name" value="LivM-like"/>
</dbReference>
<feature type="transmembrane region" description="Helical" evidence="6">
    <location>
        <begin position="262"/>
        <end position="292"/>
    </location>
</feature>
<evidence type="ECO:0000313" key="7">
    <source>
        <dbReference type="EMBL" id="MDT8836218.1"/>
    </source>
</evidence>
<comment type="caution">
    <text evidence="7">The sequence shown here is derived from an EMBL/GenBank/DDBJ whole genome shotgun (WGS) entry which is preliminary data.</text>
</comment>
<organism evidence="7 8">
    <name type="scientific">Paraburkholderia fungorum</name>
    <dbReference type="NCBI Taxonomy" id="134537"/>
    <lineage>
        <taxon>Bacteria</taxon>
        <taxon>Pseudomonadati</taxon>
        <taxon>Pseudomonadota</taxon>
        <taxon>Betaproteobacteria</taxon>
        <taxon>Burkholderiales</taxon>
        <taxon>Burkholderiaceae</taxon>
        <taxon>Paraburkholderia</taxon>
    </lineage>
</organism>
<evidence type="ECO:0000256" key="3">
    <source>
        <dbReference type="ARBA" id="ARBA00022692"/>
    </source>
</evidence>
<dbReference type="AlphaFoldDB" id="A0AAP5URT3"/>
<protein>
    <submittedName>
        <fullName evidence="7">Branched-chain amino acid ABC transporter permease</fullName>
    </submittedName>
</protein>
<reference evidence="7" key="1">
    <citation type="submission" date="2022-08" db="EMBL/GenBank/DDBJ databases">
        <authorList>
            <person name="Kim S.-J."/>
        </authorList>
    </citation>
    <scope>NUCLEOTIDE SEQUENCE</scope>
    <source>
        <strain evidence="7">KJ</strain>
    </source>
</reference>
<comment type="subcellular location">
    <subcellularLocation>
        <location evidence="1">Cell membrane</location>
        <topology evidence="1">Multi-pass membrane protein</topology>
    </subcellularLocation>
</comment>
<dbReference type="GO" id="GO:0015658">
    <property type="term" value="F:branched-chain amino acid transmembrane transporter activity"/>
    <property type="evidence" value="ECO:0007669"/>
    <property type="project" value="InterPro"/>
</dbReference>
<dbReference type="EMBL" id="JANSLM010000001">
    <property type="protein sequence ID" value="MDT8836218.1"/>
    <property type="molecule type" value="Genomic_DNA"/>
</dbReference>
<dbReference type="CDD" id="cd06581">
    <property type="entry name" value="TM_PBP1_LivM_like"/>
    <property type="match status" value="1"/>
</dbReference>
<evidence type="ECO:0000256" key="5">
    <source>
        <dbReference type="ARBA" id="ARBA00023136"/>
    </source>
</evidence>
<feature type="transmembrane region" description="Helical" evidence="6">
    <location>
        <begin position="96"/>
        <end position="118"/>
    </location>
</feature>